<dbReference type="RefSeq" id="WP_092084019.1">
    <property type="nucleotide sequence ID" value="NZ_FMZW01000017.1"/>
</dbReference>
<evidence type="ECO:0000313" key="2">
    <source>
        <dbReference type="EMBL" id="SDD94374.1"/>
    </source>
</evidence>
<dbReference type="GO" id="GO:0003824">
    <property type="term" value="F:catalytic activity"/>
    <property type="evidence" value="ECO:0007669"/>
    <property type="project" value="InterPro"/>
</dbReference>
<name>A0A1G6YV30_9BRAD</name>
<dbReference type="Gene3D" id="3.40.50.620">
    <property type="entry name" value="HUPs"/>
    <property type="match status" value="1"/>
</dbReference>
<dbReference type="EMBL" id="FMZW01000017">
    <property type="protein sequence ID" value="SDD94374.1"/>
    <property type="molecule type" value="Genomic_DNA"/>
</dbReference>
<organism evidence="2 3">
    <name type="scientific">Bradyrhizobium brasilense</name>
    <dbReference type="NCBI Taxonomy" id="1419277"/>
    <lineage>
        <taxon>Bacteria</taxon>
        <taxon>Pseudomonadati</taxon>
        <taxon>Pseudomonadota</taxon>
        <taxon>Alphaproteobacteria</taxon>
        <taxon>Hyphomicrobiales</taxon>
        <taxon>Nitrobacteraceae</taxon>
        <taxon>Bradyrhizobium</taxon>
    </lineage>
</organism>
<dbReference type="AlphaFoldDB" id="A0A1G6YV30"/>
<feature type="domain" description="Phosphoadenosine phosphosulphate reductase" evidence="1">
    <location>
        <begin position="11"/>
        <end position="166"/>
    </location>
</feature>
<protein>
    <submittedName>
        <fullName evidence="2">Phosphoadenosine phosphosulfate reductase family protein</fullName>
    </submittedName>
</protein>
<dbReference type="InterPro" id="IPR002500">
    <property type="entry name" value="PAPS_reduct_dom"/>
</dbReference>
<dbReference type="Pfam" id="PF01507">
    <property type="entry name" value="PAPS_reduct"/>
    <property type="match status" value="1"/>
</dbReference>
<proteinExistence type="predicted"/>
<accession>A0A1G6YV30</accession>
<evidence type="ECO:0000313" key="3">
    <source>
        <dbReference type="Proteomes" id="UP000199245"/>
    </source>
</evidence>
<sequence length="304" mass="34577">MNPYRIEGPALISFSGGRTSAYMLFQILLAFDGKLPPDIYVVFANTGREREETLRFVYEVQTRWNIRIHWVEWTPAGFVEVGYNSASRNGEPFKALIGEKQFLPNAVTRFCTQELKIRTMRDFMRAAGYDHWVNAIGLRYDEGSRVLKALARNEAGKERFTTVMPMARAATKVTKRGHIMPFWFGEGVDRVPNPIPLAPDLPQGFDLGLQDYEGNCDLCFLKAKGARKRLIRDNPGMVDWWKDAEMFAAQVANKPSGARFVTEHSYADLEREVRENPFMPGLLDDDLEYDVECGLTCAPMEEAA</sequence>
<evidence type="ECO:0000259" key="1">
    <source>
        <dbReference type="Pfam" id="PF01507"/>
    </source>
</evidence>
<dbReference type="SUPFAM" id="SSF52402">
    <property type="entry name" value="Adenine nucleotide alpha hydrolases-like"/>
    <property type="match status" value="1"/>
</dbReference>
<gene>
    <name evidence="2" type="ORF">SAMN05216337_1017111</name>
</gene>
<dbReference type="Proteomes" id="UP000199245">
    <property type="component" value="Unassembled WGS sequence"/>
</dbReference>
<reference evidence="2 3" key="1">
    <citation type="submission" date="2016-10" db="EMBL/GenBank/DDBJ databases">
        <authorList>
            <person name="de Groot N.N."/>
        </authorList>
    </citation>
    <scope>NUCLEOTIDE SEQUENCE [LARGE SCALE GENOMIC DNA]</scope>
    <source>
        <strain evidence="2 3">R5</strain>
    </source>
</reference>
<dbReference type="InterPro" id="IPR014729">
    <property type="entry name" value="Rossmann-like_a/b/a_fold"/>
</dbReference>